<organism evidence="1 2">
    <name type="scientific">Trametes sanguinea</name>
    <dbReference type="NCBI Taxonomy" id="158606"/>
    <lineage>
        <taxon>Eukaryota</taxon>
        <taxon>Fungi</taxon>
        <taxon>Dikarya</taxon>
        <taxon>Basidiomycota</taxon>
        <taxon>Agaricomycotina</taxon>
        <taxon>Agaricomycetes</taxon>
        <taxon>Polyporales</taxon>
        <taxon>Polyporaceae</taxon>
        <taxon>Trametes</taxon>
    </lineage>
</organism>
<gene>
    <name evidence="1" type="ORF">NUW54_g12710</name>
</gene>
<evidence type="ECO:0000313" key="1">
    <source>
        <dbReference type="EMBL" id="KAJ2970531.1"/>
    </source>
</evidence>
<sequence>MPPRRTLGGLCPVALRAPPLWVFCFFAAGRSGELSGSELEWDSELSEGSGEAAFRLEDAAAAPRLGGMVASGLVRASVPDVPPVLQNAGFVRLIRRVDGGVRPAVRVKTCRRTTVVNGRRRDACIGALEA</sequence>
<dbReference type="Proteomes" id="UP001144978">
    <property type="component" value="Unassembled WGS sequence"/>
</dbReference>
<protein>
    <submittedName>
        <fullName evidence="1">Uncharacterized protein</fullName>
    </submittedName>
</protein>
<proteinExistence type="predicted"/>
<name>A0ACC1MVA2_9APHY</name>
<keyword evidence="2" id="KW-1185">Reference proteome</keyword>
<comment type="caution">
    <text evidence="1">The sequence shown here is derived from an EMBL/GenBank/DDBJ whole genome shotgun (WGS) entry which is preliminary data.</text>
</comment>
<evidence type="ECO:0000313" key="2">
    <source>
        <dbReference type="Proteomes" id="UP001144978"/>
    </source>
</evidence>
<reference evidence="1" key="1">
    <citation type="submission" date="2022-08" db="EMBL/GenBank/DDBJ databases">
        <title>Genome Sequence of Pycnoporus sanguineus.</title>
        <authorList>
            <person name="Buettner E."/>
        </authorList>
    </citation>
    <scope>NUCLEOTIDE SEQUENCE</scope>
    <source>
        <strain evidence="1">CG-C14</strain>
    </source>
</reference>
<accession>A0ACC1MVA2</accession>
<dbReference type="EMBL" id="JANSHE010005533">
    <property type="protein sequence ID" value="KAJ2970531.1"/>
    <property type="molecule type" value="Genomic_DNA"/>
</dbReference>